<dbReference type="GO" id="GO:0005886">
    <property type="term" value="C:plasma membrane"/>
    <property type="evidence" value="ECO:0007669"/>
    <property type="project" value="TreeGrafter"/>
</dbReference>
<feature type="coiled-coil region" evidence="2">
    <location>
        <begin position="137"/>
        <end position="164"/>
    </location>
</feature>
<evidence type="ECO:0000259" key="5">
    <source>
        <dbReference type="PROSITE" id="PS50887"/>
    </source>
</evidence>
<dbReference type="Proteomes" id="UP000727962">
    <property type="component" value="Unassembled WGS sequence"/>
</dbReference>
<dbReference type="InterPro" id="IPR000160">
    <property type="entry name" value="GGDEF_dom"/>
</dbReference>
<dbReference type="Pfam" id="PF00990">
    <property type="entry name" value="GGDEF"/>
    <property type="match status" value="1"/>
</dbReference>
<dbReference type="SUPFAM" id="SSF55785">
    <property type="entry name" value="PYP-like sensor domain (PAS domain)"/>
    <property type="match status" value="1"/>
</dbReference>
<dbReference type="InterPro" id="IPR035965">
    <property type="entry name" value="PAS-like_dom_sf"/>
</dbReference>
<evidence type="ECO:0000313" key="6">
    <source>
        <dbReference type="EMBL" id="MBI1756139.1"/>
    </source>
</evidence>
<gene>
    <name evidence="6" type="ORF">HYR64_03430</name>
</gene>
<dbReference type="PANTHER" id="PTHR45138">
    <property type="entry name" value="REGULATORY COMPONENTS OF SENSORY TRANSDUCTION SYSTEM"/>
    <property type="match status" value="1"/>
</dbReference>
<dbReference type="Pfam" id="PF08448">
    <property type="entry name" value="PAS_4"/>
    <property type="match status" value="1"/>
</dbReference>
<dbReference type="SUPFAM" id="SSF52172">
    <property type="entry name" value="CheY-like"/>
    <property type="match status" value="1"/>
</dbReference>
<dbReference type="InterPro" id="IPR000700">
    <property type="entry name" value="PAS-assoc_C"/>
</dbReference>
<accession>A0A931LRS8</accession>
<dbReference type="Pfam" id="PF00072">
    <property type="entry name" value="Response_reg"/>
    <property type="match status" value="1"/>
</dbReference>
<dbReference type="CDD" id="cd17546">
    <property type="entry name" value="REC_hyHK_CKI1_RcsC-like"/>
    <property type="match status" value="1"/>
</dbReference>
<dbReference type="CDD" id="cd00130">
    <property type="entry name" value="PAS"/>
    <property type="match status" value="1"/>
</dbReference>
<protein>
    <submittedName>
        <fullName evidence="6">Diguanylate cyclase</fullName>
    </submittedName>
</protein>
<reference evidence="6" key="1">
    <citation type="submission" date="2020-07" db="EMBL/GenBank/DDBJ databases">
        <title>Huge and variable diversity of episymbiotic CPR bacteria and DPANN archaea in groundwater ecosystems.</title>
        <authorList>
            <person name="He C.Y."/>
            <person name="Keren R."/>
            <person name="Whittaker M."/>
            <person name="Farag I.F."/>
            <person name="Doudna J."/>
            <person name="Cate J.H.D."/>
            <person name="Banfield J.F."/>
        </authorList>
    </citation>
    <scope>NUCLEOTIDE SEQUENCE</scope>
    <source>
        <strain evidence="6">NC_groundwater_17_Pr7_B-0.1um_64_12</strain>
    </source>
</reference>
<dbReference type="FunFam" id="3.30.70.270:FF:000001">
    <property type="entry name" value="Diguanylate cyclase domain protein"/>
    <property type="match status" value="1"/>
</dbReference>
<dbReference type="PROSITE" id="PS50887">
    <property type="entry name" value="GGDEF"/>
    <property type="match status" value="1"/>
</dbReference>
<dbReference type="Gene3D" id="3.30.450.20">
    <property type="entry name" value="PAS domain"/>
    <property type="match status" value="1"/>
</dbReference>
<dbReference type="SMART" id="SM00448">
    <property type="entry name" value="REC"/>
    <property type="match status" value="1"/>
</dbReference>
<dbReference type="PANTHER" id="PTHR45138:SF9">
    <property type="entry name" value="DIGUANYLATE CYCLASE DGCM-RELATED"/>
    <property type="match status" value="1"/>
</dbReference>
<dbReference type="InterPro" id="IPR029787">
    <property type="entry name" value="Nucleotide_cyclase"/>
</dbReference>
<dbReference type="SMART" id="SM00267">
    <property type="entry name" value="GGDEF"/>
    <property type="match status" value="1"/>
</dbReference>
<feature type="domain" description="Response regulatory" evidence="3">
    <location>
        <begin position="13"/>
        <end position="128"/>
    </location>
</feature>
<organism evidence="6 7">
    <name type="scientific">Fimbriimonas ginsengisoli</name>
    <dbReference type="NCBI Taxonomy" id="1005039"/>
    <lineage>
        <taxon>Bacteria</taxon>
        <taxon>Bacillati</taxon>
        <taxon>Armatimonadota</taxon>
        <taxon>Fimbriimonadia</taxon>
        <taxon>Fimbriimonadales</taxon>
        <taxon>Fimbriimonadaceae</taxon>
        <taxon>Fimbriimonas</taxon>
    </lineage>
</organism>
<dbReference type="SUPFAM" id="SSF55073">
    <property type="entry name" value="Nucleotide cyclase"/>
    <property type="match status" value="1"/>
</dbReference>
<proteinExistence type="predicted"/>
<comment type="caution">
    <text evidence="6">The sequence shown here is derived from an EMBL/GenBank/DDBJ whole genome shotgun (WGS) entry which is preliminary data.</text>
</comment>
<keyword evidence="2" id="KW-0175">Coiled coil</keyword>
<dbReference type="GO" id="GO:0043709">
    <property type="term" value="P:cell adhesion involved in single-species biofilm formation"/>
    <property type="evidence" value="ECO:0007669"/>
    <property type="project" value="TreeGrafter"/>
</dbReference>
<evidence type="ECO:0000313" key="7">
    <source>
        <dbReference type="Proteomes" id="UP000727962"/>
    </source>
</evidence>
<dbReference type="AlphaFoldDB" id="A0A931LRS8"/>
<dbReference type="InterPro" id="IPR000014">
    <property type="entry name" value="PAS"/>
</dbReference>
<evidence type="ECO:0000256" key="2">
    <source>
        <dbReference type="SAM" id="Coils"/>
    </source>
</evidence>
<dbReference type="GO" id="GO:0000160">
    <property type="term" value="P:phosphorelay signal transduction system"/>
    <property type="evidence" value="ECO:0007669"/>
    <property type="project" value="InterPro"/>
</dbReference>
<dbReference type="PROSITE" id="PS50110">
    <property type="entry name" value="RESPONSE_REGULATORY"/>
    <property type="match status" value="1"/>
</dbReference>
<dbReference type="InterPro" id="IPR013656">
    <property type="entry name" value="PAS_4"/>
</dbReference>
<dbReference type="NCBIfam" id="TIGR00254">
    <property type="entry name" value="GGDEF"/>
    <property type="match status" value="1"/>
</dbReference>
<evidence type="ECO:0000259" key="3">
    <source>
        <dbReference type="PROSITE" id="PS50110"/>
    </source>
</evidence>
<dbReference type="InterPro" id="IPR043128">
    <property type="entry name" value="Rev_trsase/Diguanyl_cyclase"/>
</dbReference>
<sequence>MEADVLKRGDQPNVLVVEDDPVSALLVKRLLAAQEIACDHALNGKQALEMHSQRPYRLVVSDWMMPEMTGIELCQAFRRAEGSYVYFVLCSAKGERADRQEAFESGVDDFLSKPLDRDELVFRLKVARRILSSEDKLTLQKAELERASETLRTMNANLEMASRRFEELFNGLPVACFTFDEAGLLHEWNRAAEEKFAIEPGSAFQSPIWKIIPTVSNDLWTGEMVKKIFRENGMPPTDWSYTTPEGEYRAFACTVFTLKDESGRPIGAISANLDITDRQRARQQIEEQMRQINEFAGQLEVQKHALEEANQLLALRADTDGLTGLLNHRRFHTDFERAFEEARRDDRALSVILLDVDHFKTYNDSYGHQAGDEVLQAFASLLKATSRRNEILGRYGGEEFAMVLQGCARAPSVTSAERFRVAIEGYEWGDRPVTASFGVATLNPKASSARELLRWADEALYAAKAAGRNRVVHFDDIVVQAAEESAA</sequence>
<dbReference type="EMBL" id="JACOSL010000022">
    <property type="protein sequence ID" value="MBI1756139.1"/>
    <property type="molecule type" value="Genomic_DNA"/>
</dbReference>
<dbReference type="Gene3D" id="3.30.70.270">
    <property type="match status" value="1"/>
</dbReference>
<evidence type="ECO:0000256" key="1">
    <source>
        <dbReference type="PROSITE-ProRule" id="PRU00169"/>
    </source>
</evidence>
<keyword evidence="1" id="KW-0597">Phosphoprotein</keyword>
<dbReference type="InterPro" id="IPR001789">
    <property type="entry name" value="Sig_transdc_resp-reg_receiver"/>
</dbReference>
<evidence type="ECO:0000259" key="4">
    <source>
        <dbReference type="PROSITE" id="PS50113"/>
    </source>
</evidence>
<dbReference type="InterPro" id="IPR011006">
    <property type="entry name" value="CheY-like_superfamily"/>
</dbReference>
<feature type="domain" description="GGDEF" evidence="5">
    <location>
        <begin position="347"/>
        <end position="476"/>
    </location>
</feature>
<dbReference type="CDD" id="cd01949">
    <property type="entry name" value="GGDEF"/>
    <property type="match status" value="1"/>
</dbReference>
<dbReference type="GO" id="GO:0052621">
    <property type="term" value="F:diguanylate cyclase activity"/>
    <property type="evidence" value="ECO:0007669"/>
    <property type="project" value="TreeGrafter"/>
</dbReference>
<feature type="modified residue" description="4-aspartylphosphate" evidence="1">
    <location>
        <position position="62"/>
    </location>
</feature>
<name>A0A931LRS8_FIMGI</name>
<feature type="domain" description="PAC" evidence="4">
    <location>
        <begin position="235"/>
        <end position="287"/>
    </location>
</feature>
<dbReference type="Gene3D" id="3.40.50.2300">
    <property type="match status" value="1"/>
</dbReference>
<dbReference type="NCBIfam" id="TIGR00229">
    <property type="entry name" value="sensory_box"/>
    <property type="match status" value="1"/>
</dbReference>
<dbReference type="InterPro" id="IPR050469">
    <property type="entry name" value="Diguanylate_Cyclase"/>
</dbReference>
<dbReference type="PROSITE" id="PS50113">
    <property type="entry name" value="PAC"/>
    <property type="match status" value="1"/>
</dbReference>
<dbReference type="GO" id="GO:1902201">
    <property type="term" value="P:negative regulation of bacterial-type flagellum-dependent cell motility"/>
    <property type="evidence" value="ECO:0007669"/>
    <property type="project" value="TreeGrafter"/>
</dbReference>